<protein>
    <submittedName>
        <fullName evidence="1">Uncharacterized protein</fullName>
    </submittedName>
</protein>
<evidence type="ECO:0000313" key="1">
    <source>
        <dbReference type="EMBL" id="GAG72557.1"/>
    </source>
</evidence>
<reference evidence="1" key="1">
    <citation type="journal article" date="2014" name="Front. Microbiol.">
        <title>High frequency of phylogenetically diverse reductive dehalogenase-homologous genes in deep subseafloor sedimentary metagenomes.</title>
        <authorList>
            <person name="Kawai M."/>
            <person name="Futagami T."/>
            <person name="Toyoda A."/>
            <person name="Takaki Y."/>
            <person name="Nishi S."/>
            <person name="Hori S."/>
            <person name="Arai W."/>
            <person name="Tsubouchi T."/>
            <person name="Morono Y."/>
            <person name="Uchiyama I."/>
            <person name="Ito T."/>
            <person name="Fujiyama A."/>
            <person name="Inagaki F."/>
            <person name="Takami H."/>
        </authorList>
    </citation>
    <scope>NUCLEOTIDE SEQUENCE</scope>
    <source>
        <strain evidence="1">Expedition CK06-06</strain>
    </source>
</reference>
<comment type="caution">
    <text evidence="1">The sequence shown here is derived from an EMBL/GenBank/DDBJ whole genome shotgun (WGS) entry which is preliminary data.</text>
</comment>
<dbReference type="EMBL" id="BART01003154">
    <property type="protein sequence ID" value="GAG72557.1"/>
    <property type="molecule type" value="Genomic_DNA"/>
</dbReference>
<gene>
    <name evidence="1" type="ORF">S01H4_08948</name>
</gene>
<dbReference type="AlphaFoldDB" id="X1ATF0"/>
<accession>X1ATF0</accession>
<name>X1ATF0_9ZZZZ</name>
<proteinExistence type="predicted"/>
<sequence length="297" mass="34031">MIRRITWGSSNFKEDGGPFLRGKNERLLKITLHNQSLTSAQEKELEALNAIIELAYLPEIAAVETEGKTFPFLEVGIQSEQSNFIPVSVISPKKETKFSISNPNQFLEFAKSLIHQNKNGDNDIQKIYRDLILIEAHRRLNQDLFITLSPILLNNKSCSLLKNTNILTPLETIKVLGLFLRSRDNYTIKGGLYGKYIIDRGSFYRILMRHRLNNMWRYFSACVEADKMSTDKLIYLGQSILIRCARALEARDSIGCQFYVPQSGSTRDITMYHFDYLTLLLSGAIDAQARIAHRVYK</sequence>
<feature type="non-terminal residue" evidence="1">
    <location>
        <position position="297"/>
    </location>
</feature>
<organism evidence="1">
    <name type="scientific">marine sediment metagenome</name>
    <dbReference type="NCBI Taxonomy" id="412755"/>
    <lineage>
        <taxon>unclassified sequences</taxon>
        <taxon>metagenomes</taxon>
        <taxon>ecological metagenomes</taxon>
    </lineage>
</organism>